<feature type="domain" description="Tyr recombinase" evidence="4">
    <location>
        <begin position="256"/>
        <end position="449"/>
    </location>
</feature>
<keyword evidence="2" id="KW-0233">DNA recombination</keyword>
<dbReference type="PANTHER" id="PTHR30349">
    <property type="entry name" value="PHAGE INTEGRASE-RELATED"/>
    <property type="match status" value="1"/>
</dbReference>
<evidence type="ECO:0000259" key="5">
    <source>
        <dbReference type="PROSITE" id="PS51900"/>
    </source>
</evidence>
<dbReference type="GO" id="GO:0015074">
    <property type="term" value="P:DNA integration"/>
    <property type="evidence" value="ECO:0007669"/>
    <property type="project" value="InterPro"/>
</dbReference>
<dbReference type="PROSITE" id="PS51900">
    <property type="entry name" value="CB"/>
    <property type="match status" value="1"/>
</dbReference>
<reference evidence="6 7" key="1">
    <citation type="submission" date="2020-06" db="EMBL/GenBank/DDBJ databases">
        <title>Nonomuraea sp. SMC257, a novel actinomycete isolated from soil.</title>
        <authorList>
            <person name="Chanama M."/>
        </authorList>
    </citation>
    <scope>NUCLEOTIDE SEQUENCE [LARGE SCALE GENOMIC DNA]</scope>
    <source>
        <strain evidence="6 7">SMC257</strain>
    </source>
</reference>
<evidence type="ECO:0000313" key="7">
    <source>
        <dbReference type="Proteomes" id="UP000586042"/>
    </source>
</evidence>
<feature type="domain" description="Core-binding (CB)" evidence="5">
    <location>
        <begin position="98"/>
        <end position="214"/>
    </location>
</feature>
<evidence type="ECO:0000256" key="2">
    <source>
        <dbReference type="ARBA" id="ARBA00023172"/>
    </source>
</evidence>
<dbReference type="InterPro" id="IPR050090">
    <property type="entry name" value="Tyrosine_recombinase_XerCD"/>
</dbReference>
<dbReference type="InterPro" id="IPR002104">
    <property type="entry name" value="Integrase_catalytic"/>
</dbReference>
<dbReference type="InterPro" id="IPR044068">
    <property type="entry name" value="CB"/>
</dbReference>
<dbReference type="AlphaFoldDB" id="A0A7Y6I834"/>
<keyword evidence="1 3" id="KW-0238">DNA-binding</keyword>
<dbReference type="GO" id="GO:0003677">
    <property type="term" value="F:DNA binding"/>
    <property type="evidence" value="ECO:0007669"/>
    <property type="project" value="UniProtKB-UniRule"/>
</dbReference>
<dbReference type="EMBL" id="JABWGN010000007">
    <property type="protein sequence ID" value="NUW33427.1"/>
    <property type="molecule type" value="Genomic_DNA"/>
</dbReference>
<protein>
    <submittedName>
        <fullName evidence="6">Site-specific integrase</fullName>
    </submittedName>
</protein>
<proteinExistence type="predicted"/>
<dbReference type="InterPro" id="IPR013762">
    <property type="entry name" value="Integrase-like_cat_sf"/>
</dbReference>
<dbReference type="PANTHER" id="PTHR30349:SF91">
    <property type="entry name" value="INTA PROTEIN"/>
    <property type="match status" value="1"/>
</dbReference>
<comment type="caution">
    <text evidence="6">The sequence shown here is derived from an EMBL/GenBank/DDBJ whole genome shotgun (WGS) entry which is preliminary data.</text>
</comment>
<dbReference type="Pfam" id="PF00589">
    <property type="entry name" value="Phage_integrase"/>
    <property type="match status" value="1"/>
</dbReference>
<dbReference type="GO" id="GO:0006310">
    <property type="term" value="P:DNA recombination"/>
    <property type="evidence" value="ECO:0007669"/>
    <property type="project" value="UniProtKB-KW"/>
</dbReference>
<dbReference type="Proteomes" id="UP000586042">
    <property type="component" value="Unassembled WGS sequence"/>
</dbReference>
<accession>A0A7Y6I834</accession>
<dbReference type="CDD" id="cd01189">
    <property type="entry name" value="INT_ICEBs1_C_like"/>
    <property type="match status" value="1"/>
</dbReference>
<dbReference type="InterPro" id="IPR011010">
    <property type="entry name" value="DNA_brk_join_enz"/>
</dbReference>
<evidence type="ECO:0000313" key="6">
    <source>
        <dbReference type="EMBL" id="NUW33427.1"/>
    </source>
</evidence>
<dbReference type="Gene3D" id="1.10.150.130">
    <property type="match status" value="1"/>
</dbReference>
<keyword evidence="7" id="KW-1185">Reference proteome</keyword>
<name>A0A7Y6I834_9ACTN</name>
<dbReference type="PROSITE" id="PS51898">
    <property type="entry name" value="TYR_RECOMBINASE"/>
    <property type="match status" value="1"/>
</dbReference>
<evidence type="ECO:0000256" key="1">
    <source>
        <dbReference type="ARBA" id="ARBA00023125"/>
    </source>
</evidence>
<dbReference type="RefSeq" id="WP_175590892.1">
    <property type="nucleotide sequence ID" value="NZ_JABWGN010000007.1"/>
</dbReference>
<evidence type="ECO:0000259" key="4">
    <source>
        <dbReference type="PROSITE" id="PS51898"/>
    </source>
</evidence>
<dbReference type="InterPro" id="IPR010998">
    <property type="entry name" value="Integrase_recombinase_N"/>
</dbReference>
<organism evidence="6 7">
    <name type="scientific">Nonomuraea montanisoli</name>
    <dbReference type="NCBI Taxonomy" id="2741721"/>
    <lineage>
        <taxon>Bacteria</taxon>
        <taxon>Bacillati</taxon>
        <taxon>Actinomycetota</taxon>
        <taxon>Actinomycetes</taxon>
        <taxon>Streptosporangiales</taxon>
        <taxon>Streptosporangiaceae</taxon>
        <taxon>Nonomuraea</taxon>
    </lineage>
</organism>
<gene>
    <name evidence="6" type="ORF">HTZ77_18610</name>
</gene>
<sequence length="477" mass="53728">MKPYKACSCRDPKTGRLLGNRCPDIKLQVVDKKTNRTTERWNPKHGAWYGRYEAPRTADGKRRQPRVGPFATEKECLAALAEAQGQVTRGEHVDDRNLKVGDYLTDYLNGRQAVEDDLAKSTIESYREAIDLYFKPGLGHLRLVDLRDHHIRDVYAAMRKINRPEADEDVSDLMRRLIAARAKRHGRRYSTRPLTPARIKRMHAVLSKALNDAVRSGKLTRNPAAVVTFGKQRRTKPLLWTAERVERWQETGKTPARVMVWTQHQCGAFLDATEGEWLHPLFQLAAYWGLRRGELVGLEWADVSLDNGRVHIRQAQPDDELDDTKTENSDRVIRIDEETLATLKAWRARQAAKRLEWGEAWVDSGRVFTKENGEPLRPESVSERFGTLAARAGLPPVRFHDLRHGAATMLLAAGVDMKVISETLGHATAAFTSDVYASVAEELQEQAAAAIAAFVPRRKRAAAVRAINVPTEAGSDL</sequence>
<dbReference type="SUPFAM" id="SSF56349">
    <property type="entry name" value="DNA breaking-rejoining enzymes"/>
    <property type="match status" value="1"/>
</dbReference>
<evidence type="ECO:0000256" key="3">
    <source>
        <dbReference type="PROSITE-ProRule" id="PRU01248"/>
    </source>
</evidence>
<dbReference type="Gene3D" id="1.10.443.10">
    <property type="entry name" value="Intergrase catalytic core"/>
    <property type="match status" value="1"/>
</dbReference>